<name>A0AAV3S994_9EURY</name>
<feature type="transmembrane region" description="Helical" evidence="1">
    <location>
        <begin position="12"/>
        <end position="30"/>
    </location>
</feature>
<organism evidence="2 3">
    <name type="scientific">Halarchaeum salinum</name>
    <dbReference type="NCBI Taxonomy" id="489912"/>
    <lineage>
        <taxon>Archaea</taxon>
        <taxon>Methanobacteriati</taxon>
        <taxon>Methanobacteriota</taxon>
        <taxon>Stenosarchaea group</taxon>
        <taxon>Halobacteria</taxon>
        <taxon>Halobacteriales</taxon>
        <taxon>Halobacteriaceae</taxon>
    </lineage>
</organism>
<evidence type="ECO:0000256" key="1">
    <source>
        <dbReference type="SAM" id="Phobius"/>
    </source>
</evidence>
<feature type="transmembrane region" description="Helical" evidence="1">
    <location>
        <begin position="36"/>
        <end position="56"/>
    </location>
</feature>
<gene>
    <name evidence="2" type="ORF">GCM10009066_17610</name>
</gene>
<keyword evidence="1" id="KW-0812">Transmembrane</keyword>
<dbReference type="RefSeq" id="WP_211313072.1">
    <property type="nucleotide sequence ID" value="NZ_BAAABL010000051.1"/>
</dbReference>
<accession>A0AAV3S994</accession>
<keyword evidence="1" id="KW-0472">Membrane</keyword>
<dbReference type="Proteomes" id="UP001500837">
    <property type="component" value="Unassembled WGS sequence"/>
</dbReference>
<keyword evidence="3" id="KW-1185">Reference proteome</keyword>
<proteinExistence type="predicted"/>
<dbReference type="EMBL" id="BAAABL010000051">
    <property type="protein sequence ID" value="GAA0304110.1"/>
    <property type="molecule type" value="Genomic_DNA"/>
</dbReference>
<evidence type="ECO:0000313" key="3">
    <source>
        <dbReference type="Proteomes" id="UP001500837"/>
    </source>
</evidence>
<evidence type="ECO:0000313" key="2">
    <source>
        <dbReference type="EMBL" id="GAA0304110.1"/>
    </source>
</evidence>
<keyword evidence="1" id="KW-1133">Transmembrane helix</keyword>
<sequence length="73" mass="8400">MATQEWFFERWAGTILRWIMAYIFVFGVVLTLSGVLSLNIVSLVQGVILLAPYLIIRYRDPDSTTIPFRGYIS</sequence>
<reference evidence="2 3" key="1">
    <citation type="journal article" date="2019" name="Int. J. Syst. Evol. Microbiol.">
        <title>The Global Catalogue of Microorganisms (GCM) 10K type strain sequencing project: providing services to taxonomists for standard genome sequencing and annotation.</title>
        <authorList>
            <consortium name="The Broad Institute Genomics Platform"/>
            <consortium name="The Broad Institute Genome Sequencing Center for Infectious Disease"/>
            <person name="Wu L."/>
            <person name="Ma J."/>
        </authorList>
    </citation>
    <scope>NUCLEOTIDE SEQUENCE [LARGE SCALE GENOMIC DNA]</scope>
    <source>
        <strain evidence="2 3">JCM 16330</strain>
    </source>
</reference>
<comment type="caution">
    <text evidence="2">The sequence shown here is derived from an EMBL/GenBank/DDBJ whole genome shotgun (WGS) entry which is preliminary data.</text>
</comment>
<protein>
    <submittedName>
        <fullName evidence="2">Uncharacterized protein</fullName>
    </submittedName>
</protein>
<dbReference type="AlphaFoldDB" id="A0AAV3S994"/>